<keyword evidence="3 5" id="KW-1133">Transmembrane helix</keyword>
<evidence type="ECO:0000256" key="1">
    <source>
        <dbReference type="ARBA" id="ARBA00004141"/>
    </source>
</evidence>
<reference evidence="6 7" key="1">
    <citation type="submission" date="2019-07" db="EMBL/GenBank/DDBJ databases">
        <title>Whole genome shotgun sequence of Oceanobacillus sojae NBRC 105379.</title>
        <authorList>
            <person name="Hosoyama A."/>
            <person name="Uohara A."/>
            <person name="Ohji S."/>
            <person name="Ichikawa N."/>
        </authorList>
    </citation>
    <scope>NUCLEOTIDE SEQUENCE [LARGE SCALE GENOMIC DNA]</scope>
    <source>
        <strain evidence="6 7">NBRC 105379</strain>
    </source>
</reference>
<keyword evidence="2 5" id="KW-0812">Transmembrane</keyword>
<proteinExistence type="predicted"/>
<evidence type="ECO:0000256" key="4">
    <source>
        <dbReference type="ARBA" id="ARBA00023136"/>
    </source>
</evidence>
<evidence type="ECO:0000313" key="6">
    <source>
        <dbReference type="EMBL" id="GEN87841.1"/>
    </source>
</evidence>
<comment type="subcellular location">
    <subcellularLocation>
        <location evidence="1">Membrane</location>
        <topology evidence="1">Multi-pass membrane protein</topology>
    </subcellularLocation>
</comment>
<feature type="transmembrane region" description="Helical" evidence="5">
    <location>
        <begin position="16"/>
        <end position="39"/>
    </location>
</feature>
<dbReference type="OrthoDB" id="2380496at2"/>
<evidence type="ECO:0000313" key="7">
    <source>
        <dbReference type="Proteomes" id="UP000321558"/>
    </source>
</evidence>
<comment type="caution">
    <text evidence="6">The sequence shown here is derived from an EMBL/GenBank/DDBJ whole genome shotgun (WGS) entry which is preliminary data.</text>
</comment>
<gene>
    <name evidence="6" type="ORF">OSO01_25800</name>
</gene>
<feature type="transmembrane region" description="Helical" evidence="5">
    <location>
        <begin position="262"/>
        <end position="281"/>
    </location>
</feature>
<feature type="transmembrane region" description="Helical" evidence="5">
    <location>
        <begin position="45"/>
        <end position="66"/>
    </location>
</feature>
<feature type="transmembrane region" description="Helical" evidence="5">
    <location>
        <begin position="161"/>
        <end position="180"/>
    </location>
</feature>
<dbReference type="EMBL" id="BJYM01000010">
    <property type="protein sequence ID" value="GEN87841.1"/>
    <property type="molecule type" value="Genomic_DNA"/>
</dbReference>
<feature type="transmembrane region" description="Helical" evidence="5">
    <location>
        <begin position="240"/>
        <end position="256"/>
    </location>
</feature>
<dbReference type="STRING" id="582851.GCA_900162665_04035"/>
<name>A0A511ZK58_9BACI</name>
<dbReference type="GO" id="GO:0016020">
    <property type="term" value="C:membrane"/>
    <property type="evidence" value="ECO:0007669"/>
    <property type="project" value="UniProtKB-SubCell"/>
</dbReference>
<keyword evidence="7" id="KW-1185">Reference proteome</keyword>
<dbReference type="InterPro" id="IPR026046">
    <property type="entry name" value="UBIAD1"/>
</dbReference>
<evidence type="ECO:0008006" key="8">
    <source>
        <dbReference type="Google" id="ProtNLM"/>
    </source>
</evidence>
<sequence length="309" mass="33931">MLPAQPAITRKNIITLLRLVAVVFSSVATILSTVLPLLFYTDLSAGTVMTIASVLLIGAVCIHGMLTHTLNDIADYQSGTDQHSPGILSGGSGVLQNGAMSVGMLKQLGTWMTLFLLIIAVLFAFLGLTEFAVLTLIGIWGAVSYSLRPFQFAYYPFAGEWLSLFPTMLMLGIAAPWILLEQIPMWAWQNGLINAIWCMAWVMVHHIPDRHADRKSTPLKQTSVVWAEDTFGIRGAKLPAMLYFVSVGLLLFWTAFTRPIGAFGAGILLGYAIYLVIKMDIDDVEKVTNDEKKLLFLAFATAIWLGIFV</sequence>
<organism evidence="6 7">
    <name type="scientific">Oceanobacillus sojae</name>
    <dbReference type="NCBI Taxonomy" id="582851"/>
    <lineage>
        <taxon>Bacteria</taxon>
        <taxon>Bacillati</taxon>
        <taxon>Bacillota</taxon>
        <taxon>Bacilli</taxon>
        <taxon>Bacillales</taxon>
        <taxon>Bacillaceae</taxon>
        <taxon>Oceanobacillus</taxon>
    </lineage>
</organism>
<dbReference type="RefSeq" id="WP_147210795.1">
    <property type="nucleotide sequence ID" value="NZ_BJYM01000010.1"/>
</dbReference>
<accession>A0A511ZK58</accession>
<dbReference type="Proteomes" id="UP000321558">
    <property type="component" value="Unassembled WGS sequence"/>
</dbReference>
<dbReference type="GO" id="GO:0004659">
    <property type="term" value="F:prenyltransferase activity"/>
    <property type="evidence" value="ECO:0007669"/>
    <property type="project" value="InterPro"/>
</dbReference>
<protein>
    <recommendedName>
        <fullName evidence="8">1,4-dihydroxy-2-naphthoate octaprenyltransferase</fullName>
    </recommendedName>
</protein>
<dbReference type="InterPro" id="IPR000537">
    <property type="entry name" value="UbiA_prenyltransferase"/>
</dbReference>
<dbReference type="AlphaFoldDB" id="A0A511ZK58"/>
<evidence type="ECO:0000256" key="3">
    <source>
        <dbReference type="ARBA" id="ARBA00022989"/>
    </source>
</evidence>
<evidence type="ECO:0000256" key="5">
    <source>
        <dbReference type="SAM" id="Phobius"/>
    </source>
</evidence>
<dbReference type="Pfam" id="PF01040">
    <property type="entry name" value="UbiA"/>
    <property type="match status" value="1"/>
</dbReference>
<dbReference type="CDD" id="cd13962">
    <property type="entry name" value="PT_UbiA_UBIAD1"/>
    <property type="match status" value="1"/>
</dbReference>
<evidence type="ECO:0000256" key="2">
    <source>
        <dbReference type="ARBA" id="ARBA00022692"/>
    </source>
</evidence>
<keyword evidence="4 5" id="KW-0472">Membrane</keyword>
<feature type="transmembrane region" description="Helical" evidence="5">
    <location>
        <begin position="293"/>
        <end position="308"/>
    </location>
</feature>
<feature type="transmembrane region" description="Helical" evidence="5">
    <location>
        <begin position="114"/>
        <end position="141"/>
    </location>
</feature>